<keyword evidence="4" id="KW-0479">Metal-binding</keyword>
<dbReference type="NCBIfam" id="NF006559">
    <property type="entry name" value="PRK09060.1"/>
    <property type="match status" value="1"/>
</dbReference>
<dbReference type="SUPFAM" id="SSF51556">
    <property type="entry name" value="Metallo-dependent hydrolases"/>
    <property type="match status" value="1"/>
</dbReference>
<dbReference type="EMBL" id="JAUSVR010000005">
    <property type="protein sequence ID" value="MDQ0511040.1"/>
    <property type="molecule type" value="Genomic_DNA"/>
</dbReference>
<evidence type="ECO:0000256" key="1">
    <source>
        <dbReference type="ARBA" id="ARBA00001947"/>
    </source>
</evidence>
<evidence type="ECO:0000256" key="2">
    <source>
        <dbReference type="ARBA" id="ARBA00002368"/>
    </source>
</evidence>
<dbReference type="PANTHER" id="PTHR43668">
    <property type="entry name" value="ALLANTOINASE"/>
    <property type="match status" value="1"/>
</dbReference>
<dbReference type="SUPFAM" id="SSF51338">
    <property type="entry name" value="Composite domain of metallo-dependent hydrolases"/>
    <property type="match status" value="1"/>
</dbReference>
<dbReference type="Pfam" id="PF01979">
    <property type="entry name" value="Amidohydro_1"/>
    <property type="match status" value="1"/>
</dbReference>
<dbReference type="InterPro" id="IPR011059">
    <property type="entry name" value="Metal-dep_hydrolase_composite"/>
</dbReference>
<comment type="function">
    <text evidence="2">Catalyzes the reversible cyclization of carbamoyl aspartate to dihydroorotate.</text>
</comment>
<feature type="domain" description="Amidohydrolase-related" evidence="6">
    <location>
        <begin position="63"/>
        <end position="429"/>
    </location>
</feature>
<dbReference type="PROSITE" id="PS00483">
    <property type="entry name" value="DIHYDROOROTASE_2"/>
    <property type="match status" value="1"/>
</dbReference>
<comment type="caution">
    <text evidence="7">The sequence shown here is derived from an EMBL/GenBank/DDBJ whole genome shotgun (WGS) entry which is preliminary data.</text>
</comment>
<evidence type="ECO:0000256" key="3">
    <source>
        <dbReference type="ARBA" id="ARBA00010286"/>
    </source>
</evidence>
<dbReference type="InterPro" id="IPR032466">
    <property type="entry name" value="Metal_Hydrolase"/>
</dbReference>
<dbReference type="Gene3D" id="3.20.20.140">
    <property type="entry name" value="Metal-dependent hydrolases"/>
    <property type="match status" value="1"/>
</dbReference>
<gene>
    <name evidence="7" type="ORF">QOZ99_001936</name>
</gene>
<keyword evidence="8" id="KW-1185">Reference proteome</keyword>
<dbReference type="Proteomes" id="UP001235094">
    <property type="component" value="Unassembled WGS sequence"/>
</dbReference>
<name>A0ABU0LQR6_9HYPH</name>
<dbReference type="InterPro" id="IPR050138">
    <property type="entry name" value="DHOase/Allantoinase_Hydrolase"/>
</dbReference>
<proteinExistence type="inferred from homology"/>
<organism evidence="7 8">
    <name type="scientific">Ancylobacter amanitiformis</name>
    <dbReference type="NCBI Taxonomy" id="217069"/>
    <lineage>
        <taxon>Bacteria</taxon>
        <taxon>Pseudomonadati</taxon>
        <taxon>Pseudomonadota</taxon>
        <taxon>Alphaproteobacteria</taxon>
        <taxon>Hyphomicrobiales</taxon>
        <taxon>Xanthobacteraceae</taxon>
        <taxon>Ancylobacter</taxon>
    </lineage>
</organism>
<evidence type="ECO:0000313" key="8">
    <source>
        <dbReference type="Proteomes" id="UP001235094"/>
    </source>
</evidence>
<dbReference type="PANTHER" id="PTHR43668:SF4">
    <property type="entry name" value="ALLANTOINASE"/>
    <property type="match status" value="1"/>
</dbReference>
<reference evidence="7 8" key="1">
    <citation type="submission" date="2023-07" db="EMBL/GenBank/DDBJ databases">
        <title>Genomic Encyclopedia of Type Strains, Phase IV (KMG-IV): sequencing the most valuable type-strain genomes for metagenomic binning, comparative biology and taxonomic classification.</title>
        <authorList>
            <person name="Goeker M."/>
        </authorList>
    </citation>
    <scope>NUCLEOTIDE SEQUENCE [LARGE SCALE GENOMIC DNA]</scope>
    <source>
        <strain evidence="7 8">DSM 15561</strain>
    </source>
</reference>
<keyword evidence="5 7" id="KW-0378">Hydrolase</keyword>
<protein>
    <submittedName>
        <fullName evidence="7">Dihydroorotase</fullName>
        <ecNumber evidence="7">3.5.2.3</ecNumber>
    </submittedName>
</protein>
<dbReference type="EC" id="3.5.2.3" evidence="7"/>
<dbReference type="NCBIfam" id="TIGR00857">
    <property type="entry name" value="pyrC_multi"/>
    <property type="match status" value="1"/>
</dbReference>
<comment type="similarity">
    <text evidence="3">Belongs to the metallo-dependent hydrolases superfamily. DHOase family. Class I DHOase subfamily.</text>
</comment>
<evidence type="ECO:0000256" key="4">
    <source>
        <dbReference type="ARBA" id="ARBA00022723"/>
    </source>
</evidence>
<accession>A0ABU0LQR6</accession>
<dbReference type="InterPro" id="IPR002195">
    <property type="entry name" value="Dihydroorotase_CS"/>
</dbReference>
<dbReference type="InterPro" id="IPR006680">
    <property type="entry name" value="Amidohydro-rel"/>
</dbReference>
<comment type="cofactor">
    <cofactor evidence="1">
        <name>Zn(2+)</name>
        <dbReference type="ChEBI" id="CHEBI:29105"/>
    </cofactor>
</comment>
<sequence length="454" mass="49049">MRGPTGEDGMTETFDLLLKGGTLVNHDGIGARDVGIRGGRIAGLGSFDAGQAGETLDCTGLHLLPGVIDTQVHFREPGLEHKEDLESGSRAAVMGGVTAVFEMPNTNPLTTSGDALADKIARASGRMHCDFAFFVGGTHDNVKDLPELERLPGSAGIKVFIGSSTGSLLVADDPGVRAILKVIHRRAAFHCEDEPRLAERRGLRVPGDAASHPVWRDEIAALTATMRLVNLAREEGKRVHVLHVTSQEEIEYLRAQKDVATVEVTPHHLTMDASWYARLGSLVQMNPPVREARHKAALWRGLAEGVVDVLGSDHAPHTLEEKAKPYPDSPSGMTGVQTLVPMMLDHVNAGRLTLERFVDLSSAGPARIFDIATKGRIAVGFDADFTIVDLKRREIIRNGWIASKPGWTPYDGVEVTGWPVGTLVRGNKVMWEGELTTPSQGAPVRFLEALKPLP</sequence>
<dbReference type="GO" id="GO:0004151">
    <property type="term" value="F:dihydroorotase activity"/>
    <property type="evidence" value="ECO:0007669"/>
    <property type="project" value="UniProtKB-EC"/>
</dbReference>
<dbReference type="CDD" id="cd01318">
    <property type="entry name" value="DHOase_IIb"/>
    <property type="match status" value="1"/>
</dbReference>
<evidence type="ECO:0000256" key="5">
    <source>
        <dbReference type="ARBA" id="ARBA00022801"/>
    </source>
</evidence>
<evidence type="ECO:0000259" key="6">
    <source>
        <dbReference type="Pfam" id="PF01979"/>
    </source>
</evidence>
<dbReference type="Gene3D" id="2.30.40.10">
    <property type="entry name" value="Urease, subunit C, domain 1"/>
    <property type="match status" value="1"/>
</dbReference>
<evidence type="ECO:0000313" key="7">
    <source>
        <dbReference type="EMBL" id="MDQ0511040.1"/>
    </source>
</evidence>